<dbReference type="InterPro" id="IPR058624">
    <property type="entry name" value="MdtA-like_HH"/>
</dbReference>
<dbReference type="InterPro" id="IPR058625">
    <property type="entry name" value="MdtA-like_BSH"/>
</dbReference>
<keyword evidence="2" id="KW-0472">Membrane</keyword>
<evidence type="ECO:0000259" key="4">
    <source>
        <dbReference type="Pfam" id="PF25917"/>
    </source>
</evidence>
<dbReference type="Pfam" id="PF25876">
    <property type="entry name" value="HH_MFP_RND"/>
    <property type="match status" value="1"/>
</dbReference>
<dbReference type="Gene3D" id="2.40.50.100">
    <property type="match status" value="1"/>
</dbReference>
<accession>A0ABV2IEP0</accession>
<sequence length="346" mass="37008">MTRALRSLATYAVFGIGLLGILALLFAWRFPPFDFADPRTDDAYVQGQVTLLSPQLSGVVADVPVHDFQHVSKGDLLVRIDDNIFAQQLAETEAALEAARTALRGNAQAQETARAQITSSQAGVASAEAALDNATSQWQRKQRLSKQQVVSESSLETARATLDQAKAALDRAKAELDVARQSLKSAVIDRDTLKSKVSSAEAARALAQINLENTQITAPRDGTLGQVKVHVGQYVSAGSQLVALVPEDVWVIANYKETQLSGMEIGQQVTFSVDALDGERFTGRVERFSPAAGSEFAVIKPDNATGNFTKVAQRVPVRIAIDPGQKDADKLVPGLSVITTVDVGKG</sequence>
<dbReference type="EMBL" id="JBEPLY010000012">
    <property type="protein sequence ID" value="MET3601261.1"/>
    <property type="molecule type" value="Genomic_DNA"/>
</dbReference>
<dbReference type="SUPFAM" id="SSF111369">
    <property type="entry name" value="HlyD-like secretion proteins"/>
    <property type="match status" value="3"/>
</dbReference>
<dbReference type="Proteomes" id="UP001549164">
    <property type="component" value="Unassembled WGS sequence"/>
</dbReference>
<dbReference type="RefSeq" id="WP_354435079.1">
    <property type="nucleotide sequence ID" value="NZ_JBEPLY010000012.1"/>
</dbReference>
<proteinExistence type="predicted"/>
<dbReference type="InterPro" id="IPR050739">
    <property type="entry name" value="MFP"/>
</dbReference>
<dbReference type="InterPro" id="IPR058792">
    <property type="entry name" value="Beta-barrel_RND_2"/>
</dbReference>
<reference evidence="6 7" key="1">
    <citation type="submission" date="2024-06" db="EMBL/GenBank/DDBJ databases">
        <title>Genomic Encyclopedia of Type Strains, Phase IV (KMG-IV): sequencing the most valuable type-strain genomes for metagenomic binning, comparative biology and taxonomic classification.</title>
        <authorList>
            <person name="Goeker M."/>
        </authorList>
    </citation>
    <scope>NUCLEOTIDE SEQUENCE [LARGE SCALE GENOMIC DNA]</scope>
    <source>
        <strain evidence="6 7">DSM 28102</strain>
    </source>
</reference>
<evidence type="ECO:0000259" key="5">
    <source>
        <dbReference type="Pfam" id="PF25954"/>
    </source>
</evidence>
<evidence type="ECO:0000313" key="6">
    <source>
        <dbReference type="EMBL" id="MET3601261.1"/>
    </source>
</evidence>
<gene>
    <name evidence="6" type="ORF">ABID12_003217</name>
</gene>
<evidence type="ECO:0000256" key="1">
    <source>
        <dbReference type="SAM" id="Coils"/>
    </source>
</evidence>
<dbReference type="PANTHER" id="PTHR30386:SF24">
    <property type="entry name" value="MULTIDRUG RESISTANCE EFFLUX PUMP"/>
    <property type="match status" value="1"/>
</dbReference>
<evidence type="ECO:0000313" key="7">
    <source>
        <dbReference type="Proteomes" id="UP001549164"/>
    </source>
</evidence>
<dbReference type="Gene3D" id="1.10.287.470">
    <property type="entry name" value="Helix hairpin bin"/>
    <property type="match status" value="2"/>
</dbReference>
<dbReference type="Gene3D" id="2.40.30.170">
    <property type="match status" value="1"/>
</dbReference>
<keyword evidence="7" id="KW-1185">Reference proteome</keyword>
<dbReference type="Pfam" id="PF25917">
    <property type="entry name" value="BSH_RND"/>
    <property type="match status" value="1"/>
</dbReference>
<comment type="caution">
    <text evidence="6">The sequence shown here is derived from an EMBL/GenBank/DDBJ whole genome shotgun (WGS) entry which is preliminary data.</text>
</comment>
<feature type="domain" description="CusB-like beta-barrel" evidence="5">
    <location>
        <begin position="249"/>
        <end position="292"/>
    </location>
</feature>
<feature type="domain" description="Multidrug resistance protein MdtA-like barrel-sandwich hybrid" evidence="4">
    <location>
        <begin position="52"/>
        <end position="245"/>
    </location>
</feature>
<evidence type="ECO:0000256" key="2">
    <source>
        <dbReference type="SAM" id="Phobius"/>
    </source>
</evidence>
<feature type="transmembrane region" description="Helical" evidence="2">
    <location>
        <begin position="7"/>
        <end position="28"/>
    </location>
</feature>
<keyword evidence="2" id="KW-0812">Transmembrane</keyword>
<keyword evidence="2" id="KW-1133">Transmembrane helix</keyword>
<feature type="coiled-coil region" evidence="1">
    <location>
        <begin position="155"/>
        <end position="189"/>
    </location>
</feature>
<evidence type="ECO:0000259" key="3">
    <source>
        <dbReference type="Pfam" id="PF25876"/>
    </source>
</evidence>
<feature type="domain" description="Multidrug resistance protein MdtA-like alpha-helical hairpin" evidence="3">
    <location>
        <begin position="118"/>
        <end position="184"/>
    </location>
</feature>
<dbReference type="PANTHER" id="PTHR30386">
    <property type="entry name" value="MEMBRANE FUSION SUBUNIT OF EMRAB-TOLC MULTIDRUG EFFLUX PUMP"/>
    <property type="match status" value="1"/>
</dbReference>
<name>A0ABV2IEP0_9HYPH</name>
<keyword evidence="1" id="KW-0175">Coiled coil</keyword>
<organism evidence="6 7">
    <name type="scientific">Martelella mangrovi</name>
    <dbReference type="NCBI Taxonomy" id="1397477"/>
    <lineage>
        <taxon>Bacteria</taxon>
        <taxon>Pseudomonadati</taxon>
        <taxon>Pseudomonadota</taxon>
        <taxon>Alphaproteobacteria</taxon>
        <taxon>Hyphomicrobiales</taxon>
        <taxon>Aurantimonadaceae</taxon>
        <taxon>Martelella</taxon>
    </lineage>
</organism>
<dbReference type="Pfam" id="PF25954">
    <property type="entry name" value="Beta-barrel_RND_2"/>
    <property type="match status" value="1"/>
</dbReference>
<protein>
    <submittedName>
        <fullName evidence="6">Multidrug resistance efflux pump</fullName>
    </submittedName>
</protein>